<dbReference type="OrthoDB" id="3806873at2"/>
<dbReference type="InterPro" id="IPR011009">
    <property type="entry name" value="Kinase-like_dom_sf"/>
</dbReference>
<organism evidence="2 3">
    <name type="scientific">Jatrophihabitans endophyticus</name>
    <dbReference type="NCBI Taxonomy" id="1206085"/>
    <lineage>
        <taxon>Bacteria</taxon>
        <taxon>Bacillati</taxon>
        <taxon>Actinomycetota</taxon>
        <taxon>Actinomycetes</taxon>
        <taxon>Jatrophihabitantales</taxon>
        <taxon>Jatrophihabitantaceae</taxon>
        <taxon>Jatrophihabitans</taxon>
    </lineage>
</organism>
<evidence type="ECO:0000259" key="1">
    <source>
        <dbReference type="Pfam" id="PF01636"/>
    </source>
</evidence>
<protein>
    <submittedName>
        <fullName evidence="2">Predicted kinase, aminoglycoside phosphotransferase (APT) family</fullName>
    </submittedName>
</protein>
<dbReference type="InterPro" id="IPR052898">
    <property type="entry name" value="ACAD10-like"/>
</dbReference>
<dbReference type="PANTHER" id="PTHR47829:SF1">
    <property type="entry name" value="HAD FAMILY PHOSPHATASE"/>
    <property type="match status" value="1"/>
</dbReference>
<gene>
    <name evidence="2" type="ORF">SAMN05443575_2444</name>
</gene>
<dbReference type="SUPFAM" id="SSF56112">
    <property type="entry name" value="Protein kinase-like (PK-like)"/>
    <property type="match status" value="1"/>
</dbReference>
<keyword evidence="2" id="KW-0418">Kinase</keyword>
<dbReference type="EMBL" id="FQVU01000003">
    <property type="protein sequence ID" value="SHG64138.1"/>
    <property type="molecule type" value="Genomic_DNA"/>
</dbReference>
<dbReference type="STRING" id="1206085.SAMN05443575_2444"/>
<dbReference type="Proteomes" id="UP000186132">
    <property type="component" value="Unassembled WGS sequence"/>
</dbReference>
<dbReference type="Pfam" id="PF01636">
    <property type="entry name" value="APH"/>
    <property type="match status" value="1"/>
</dbReference>
<dbReference type="PANTHER" id="PTHR47829">
    <property type="entry name" value="HYDROLASE, PUTATIVE (AFU_ORTHOLOGUE AFUA_1G12880)-RELATED"/>
    <property type="match status" value="1"/>
</dbReference>
<name>A0A1M5LGK5_9ACTN</name>
<dbReference type="InterPro" id="IPR041726">
    <property type="entry name" value="ACAD10_11_N"/>
</dbReference>
<sequence>MADLPGVDLAALTGWLDRARPGLRQGELSGEVIAGGKSNLTYRITDGTATWALRRPPLAHVLPTAHDMVREWRVISALQGTAVAVPEAVALCEDADVLGAQFYLMGFVDGVVLDRPDVLGTVTPDAATRSCELLVDTLVDLHEVDPGTVGLGDFGRPDGFLARQVRRWTQQWQASQTQPRAEVERTVELLTTTLPEQSTPAIVHGDYRLTNVMFDRGLQRIAAVVDWEMATLGDPLTDVGLMVVYQGLAAQDDTVMPLMAPTQGFLTTDALVDRYAQRSPRDLTALDWYVAFGYYKLAVVSEGIHNRYLAGKTVGEGFDHFGERVPELLERALSLLEAR</sequence>
<dbReference type="RefSeq" id="WP_073390586.1">
    <property type="nucleotide sequence ID" value="NZ_FQVU01000003.1"/>
</dbReference>
<evidence type="ECO:0000313" key="2">
    <source>
        <dbReference type="EMBL" id="SHG64138.1"/>
    </source>
</evidence>
<evidence type="ECO:0000313" key="3">
    <source>
        <dbReference type="Proteomes" id="UP000186132"/>
    </source>
</evidence>
<proteinExistence type="predicted"/>
<accession>A0A1M5LGK5</accession>
<dbReference type="AlphaFoldDB" id="A0A1M5LGK5"/>
<keyword evidence="2" id="KW-0808">Transferase</keyword>
<dbReference type="Gene3D" id="3.30.200.20">
    <property type="entry name" value="Phosphorylase Kinase, domain 1"/>
    <property type="match status" value="1"/>
</dbReference>
<dbReference type="InterPro" id="IPR002575">
    <property type="entry name" value="Aminoglycoside_PTrfase"/>
</dbReference>
<dbReference type="CDD" id="cd05154">
    <property type="entry name" value="ACAD10_11_N-like"/>
    <property type="match status" value="1"/>
</dbReference>
<reference evidence="2 3" key="1">
    <citation type="submission" date="2016-11" db="EMBL/GenBank/DDBJ databases">
        <authorList>
            <person name="Jaros S."/>
            <person name="Januszkiewicz K."/>
            <person name="Wedrychowicz H."/>
        </authorList>
    </citation>
    <scope>NUCLEOTIDE SEQUENCE [LARGE SCALE GENOMIC DNA]</scope>
    <source>
        <strain evidence="2 3">DSM 45627</strain>
    </source>
</reference>
<feature type="domain" description="Aminoglycoside phosphotransferase" evidence="1">
    <location>
        <begin position="31"/>
        <end position="245"/>
    </location>
</feature>
<dbReference type="GO" id="GO:0016301">
    <property type="term" value="F:kinase activity"/>
    <property type="evidence" value="ECO:0007669"/>
    <property type="project" value="UniProtKB-KW"/>
</dbReference>
<dbReference type="Gene3D" id="3.90.1200.10">
    <property type="match status" value="1"/>
</dbReference>
<keyword evidence="3" id="KW-1185">Reference proteome</keyword>